<accession>A0A0E9T1M0</accession>
<evidence type="ECO:0000313" key="1">
    <source>
        <dbReference type="EMBL" id="JAH46623.1"/>
    </source>
</evidence>
<dbReference type="AlphaFoldDB" id="A0A0E9T1M0"/>
<name>A0A0E9T1M0_ANGAN</name>
<organism evidence="1">
    <name type="scientific">Anguilla anguilla</name>
    <name type="common">European freshwater eel</name>
    <name type="synonym">Muraena anguilla</name>
    <dbReference type="NCBI Taxonomy" id="7936"/>
    <lineage>
        <taxon>Eukaryota</taxon>
        <taxon>Metazoa</taxon>
        <taxon>Chordata</taxon>
        <taxon>Craniata</taxon>
        <taxon>Vertebrata</taxon>
        <taxon>Euteleostomi</taxon>
        <taxon>Actinopterygii</taxon>
        <taxon>Neopterygii</taxon>
        <taxon>Teleostei</taxon>
        <taxon>Anguilliformes</taxon>
        <taxon>Anguillidae</taxon>
        <taxon>Anguilla</taxon>
    </lineage>
</organism>
<sequence>MYCISQEKDPTLAQMPSVLARRCLAVEHTYTYSTSAETSW</sequence>
<reference evidence="1" key="1">
    <citation type="submission" date="2014-11" db="EMBL/GenBank/DDBJ databases">
        <authorList>
            <person name="Amaro Gonzalez C."/>
        </authorList>
    </citation>
    <scope>NUCLEOTIDE SEQUENCE</scope>
</reference>
<proteinExistence type="predicted"/>
<protein>
    <submittedName>
        <fullName evidence="1">Uncharacterized protein</fullName>
    </submittedName>
</protein>
<dbReference type="EMBL" id="GBXM01061954">
    <property type="protein sequence ID" value="JAH46623.1"/>
    <property type="molecule type" value="Transcribed_RNA"/>
</dbReference>
<reference evidence="1" key="2">
    <citation type="journal article" date="2015" name="Fish Shellfish Immunol.">
        <title>Early steps in the European eel (Anguilla anguilla)-Vibrio vulnificus interaction in the gills: Role of the RtxA13 toxin.</title>
        <authorList>
            <person name="Callol A."/>
            <person name="Pajuelo D."/>
            <person name="Ebbesson L."/>
            <person name="Teles M."/>
            <person name="MacKenzie S."/>
            <person name="Amaro C."/>
        </authorList>
    </citation>
    <scope>NUCLEOTIDE SEQUENCE</scope>
</reference>